<keyword evidence="1" id="KW-0812">Transmembrane</keyword>
<dbReference type="AlphaFoldDB" id="A0A382QIB3"/>
<sequence>MNILPRVAKSGTDLTSDTSFFTVDFFTVFVGFLVFVFAILF</sequence>
<name>A0A382QIB3_9ZZZZ</name>
<accession>A0A382QIB3</accession>
<keyword evidence="1" id="KW-0472">Membrane</keyword>
<feature type="transmembrane region" description="Helical" evidence="1">
    <location>
        <begin position="20"/>
        <end position="40"/>
    </location>
</feature>
<proteinExistence type="predicted"/>
<organism evidence="2">
    <name type="scientific">marine metagenome</name>
    <dbReference type="NCBI Taxonomy" id="408172"/>
    <lineage>
        <taxon>unclassified sequences</taxon>
        <taxon>metagenomes</taxon>
        <taxon>ecological metagenomes</taxon>
    </lineage>
</organism>
<dbReference type="EMBL" id="UINC01114691">
    <property type="protein sequence ID" value="SVC85176.1"/>
    <property type="molecule type" value="Genomic_DNA"/>
</dbReference>
<reference evidence="2" key="1">
    <citation type="submission" date="2018-05" db="EMBL/GenBank/DDBJ databases">
        <authorList>
            <person name="Lanie J.A."/>
            <person name="Ng W.-L."/>
            <person name="Kazmierczak K.M."/>
            <person name="Andrzejewski T.M."/>
            <person name="Davidsen T.M."/>
            <person name="Wayne K.J."/>
            <person name="Tettelin H."/>
            <person name="Glass J.I."/>
            <person name="Rusch D."/>
            <person name="Podicherti R."/>
            <person name="Tsui H.-C.T."/>
            <person name="Winkler M.E."/>
        </authorList>
    </citation>
    <scope>NUCLEOTIDE SEQUENCE</scope>
</reference>
<protein>
    <submittedName>
        <fullName evidence="2">Uncharacterized protein</fullName>
    </submittedName>
</protein>
<gene>
    <name evidence="2" type="ORF">METZ01_LOCUS338030</name>
</gene>
<keyword evidence="1" id="KW-1133">Transmembrane helix</keyword>
<evidence type="ECO:0000256" key="1">
    <source>
        <dbReference type="SAM" id="Phobius"/>
    </source>
</evidence>
<evidence type="ECO:0000313" key="2">
    <source>
        <dbReference type="EMBL" id="SVC85176.1"/>
    </source>
</evidence>